<proteinExistence type="inferred from homology"/>
<gene>
    <name evidence="3" type="ORF">QTN47_21120</name>
</gene>
<evidence type="ECO:0000313" key="3">
    <source>
        <dbReference type="EMBL" id="MEX6690024.1"/>
    </source>
</evidence>
<evidence type="ECO:0000256" key="1">
    <source>
        <dbReference type="ARBA" id="ARBA00006817"/>
    </source>
</evidence>
<evidence type="ECO:0000313" key="4">
    <source>
        <dbReference type="Proteomes" id="UP001560573"/>
    </source>
</evidence>
<reference evidence="3 4" key="1">
    <citation type="submission" date="2023-07" db="EMBL/GenBank/DDBJ databases">
        <authorList>
            <person name="Lian W.-H."/>
        </authorList>
    </citation>
    <scope>NUCLEOTIDE SEQUENCE [LARGE SCALE GENOMIC DNA]</scope>
    <source>
        <strain evidence="3 4">SYSU DXS3180</strain>
    </source>
</reference>
<dbReference type="Gene3D" id="3.30.530.20">
    <property type="match status" value="1"/>
</dbReference>
<dbReference type="RefSeq" id="WP_369331431.1">
    <property type="nucleotide sequence ID" value="NZ_JAULBC010000007.1"/>
</dbReference>
<protein>
    <submittedName>
        <fullName evidence="3">SRPBCC domain-containing protein</fullName>
    </submittedName>
</protein>
<comment type="caution">
    <text evidence="3">The sequence shown here is derived from an EMBL/GenBank/DDBJ whole genome shotgun (WGS) entry which is preliminary data.</text>
</comment>
<feature type="domain" description="Activator of Hsp90 ATPase homologue 1/2-like C-terminal" evidence="2">
    <location>
        <begin position="29"/>
        <end position="137"/>
    </location>
</feature>
<sequence length="149" mass="16779">MEANNYSRNFTVNLSAAEIMQKISNVPGWWGVSFTGSASNKDDNFVIEMGGDSFFNCTVSELVPAKKIAWLVADCNMPWYKDKKEWAGTKMVFDLDEHDGSTHVMFTHEGLTPDSECYVDCEPGWTHWIQTSLVSYLTTGNGVFRKSTK</sequence>
<dbReference type="EMBL" id="JAULBC010000007">
    <property type="protein sequence ID" value="MEX6690024.1"/>
    <property type="molecule type" value="Genomic_DNA"/>
</dbReference>
<dbReference type="CDD" id="cd07814">
    <property type="entry name" value="SRPBCC_CalC_Aha1-like"/>
    <property type="match status" value="1"/>
</dbReference>
<name>A0ABV3ZJG3_9BACT</name>
<organism evidence="3 4">
    <name type="scientific">Danxiaibacter flavus</name>
    <dbReference type="NCBI Taxonomy" id="3049108"/>
    <lineage>
        <taxon>Bacteria</taxon>
        <taxon>Pseudomonadati</taxon>
        <taxon>Bacteroidota</taxon>
        <taxon>Chitinophagia</taxon>
        <taxon>Chitinophagales</taxon>
        <taxon>Chitinophagaceae</taxon>
        <taxon>Danxiaibacter</taxon>
    </lineage>
</organism>
<dbReference type="InterPro" id="IPR023393">
    <property type="entry name" value="START-like_dom_sf"/>
</dbReference>
<accession>A0ABV3ZJG3</accession>
<dbReference type="Proteomes" id="UP001560573">
    <property type="component" value="Unassembled WGS sequence"/>
</dbReference>
<comment type="similarity">
    <text evidence="1">Belongs to the AHA1 family.</text>
</comment>
<evidence type="ECO:0000259" key="2">
    <source>
        <dbReference type="Pfam" id="PF08327"/>
    </source>
</evidence>
<keyword evidence="4" id="KW-1185">Reference proteome</keyword>
<dbReference type="InterPro" id="IPR013538">
    <property type="entry name" value="ASHA1/2-like_C"/>
</dbReference>
<dbReference type="SUPFAM" id="SSF55961">
    <property type="entry name" value="Bet v1-like"/>
    <property type="match status" value="1"/>
</dbReference>
<dbReference type="Pfam" id="PF08327">
    <property type="entry name" value="AHSA1"/>
    <property type="match status" value="1"/>
</dbReference>